<dbReference type="Proteomes" id="UP000186817">
    <property type="component" value="Unassembled WGS sequence"/>
</dbReference>
<proteinExistence type="predicted"/>
<dbReference type="EMBL" id="LSRX01000081">
    <property type="protein sequence ID" value="OLQ10260.1"/>
    <property type="molecule type" value="Genomic_DNA"/>
</dbReference>
<name>A0A1Q9ES53_SYMMI</name>
<gene>
    <name evidence="1" type="ORF">AK812_SmicGene6029</name>
</gene>
<evidence type="ECO:0000313" key="1">
    <source>
        <dbReference type="EMBL" id="OLQ10260.1"/>
    </source>
</evidence>
<dbReference type="AlphaFoldDB" id="A0A1Q9ES53"/>
<keyword evidence="2" id="KW-1185">Reference proteome</keyword>
<sequence length="144" mass="15943">MSHELLVEVGALEESDRNVDCEFGHWRRDTGVMVAGNRAGTFSRMEEVDSCTMEPCGAARDCESLSTAKNGGAECPEADLEETGECNTQDCVANAWGKAAILQSSRKYRLYLEHLVFLAILFHLLRHGRGLGILEQLLRQVELS</sequence>
<organism evidence="1 2">
    <name type="scientific">Symbiodinium microadriaticum</name>
    <name type="common">Dinoflagellate</name>
    <name type="synonym">Zooxanthella microadriatica</name>
    <dbReference type="NCBI Taxonomy" id="2951"/>
    <lineage>
        <taxon>Eukaryota</taxon>
        <taxon>Sar</taxon>
        <taxon>Alveolata</taxon>
        <taxon>Dinophyceae</taxon>
        <taxon>Suessiales</taxon>
        <taxon>Symbiodiniaceae</taxon>
        <taxon>Symbiodinium</taxon>
    </lineage>
</organism>
<reference evidence="1 2" key="1">
    <citation type="submission" date="2016-02" db="EMBL/GenBank/DDBJ databases">
        <title>Genome analysis of coral dinoflagellate symbionts highlights evolutionary adaptations to a symbiotic lifestyle.</title>
        <authorList>
            <person name="Aranda M."/>
            <person name="Li Y."/>
            <person name="Liew Y.J."/>
            <person name="Baumgarten S."/>
            <person name="Simakov O."/>
            <person name="Wilson M."/>
            <person name="Piel J."/>
            <person name="Ashoor H."/>
            <person name="Bougouffa S."/>
            <person name="Bajic V.B."/>
            <person name="Ryu T."/>
            <person name="Ravasi T."/>
            <person name="Bayer T."/>
            <person name="Micklem G."/>
            <person name="Kim H."/>
            <person name="Bhak J."/>
            <person name="Lajeunesse T.C."/>
            <person name="Voolstra C.R."/>
        </authorList>
    </citation>
    <scope>NUCLEOTIDE SEQUENCE [LARGE SCALE GENOMIC DNA]</scope>
    <source>
        <strain evidence="1 2">CCMP2467</strain>
    </source>
</reference>
<comment type="caution">
    <text evidence="1">The sequence shown here is derived from an EMBL/GenBank/DDBJ whole genome shotgun (WGS) entry which is preliminary data.</text>
</comment>
<protein>
    <submittedName>
        <fullName evidence="1">Uncharacterized protein</fullName>
    </submittedName>
</protein>
<evidence type="ECO:0000313" key="2">
    <source>
        <dbReference type="Proteomes" id="UP000186817"/>
    </source>
</evidence>
<dbReference type="OrthoDB" id="426299at2759"/>
<accession>A0A1Q9ES53</accession>